<keyword evidence="6" id="KW-0456">Lyase</keyword>
<keyword evidence="3" id="KW-0055">Arginine biosynthesis</keyword>
<feature type="coiled-coil region" evidence="4">
    <location>
        <begin position="440"/>
        <end position="467"/>
    </location>
</feature>
<evidence type="ECO:0000256" key="1">
    <source>
        <dbReference type="ARBA" id="ARBA00004941"/>
    </source>
</evidence>
<organism evidence="6 7">
    <name type="scientific">Meiothermus ruber (strain ATCC 35948 / DSM 1279 / VKM B-1258 / 21)</name>
    <name type="common">Thermus ruber</name>
    <dbReference type="NCBI Taxonomy" id="504728"/>
    <lineage>
        <taxon>Bacteria</taxon>
        <taxon>Thermotogati</taxon>
        <taxon>Deinococcota</taxon>
        <taxon>Deinococci</taxon>
        <taxon>Thermales</taxon>
        <taxon>Thermaceae</taxon>
        <taxon>Meiothermus</taxon>
    </lineage>
</organism>
<protein>
    <recommendedName>
        <fullName evidence="2">argininosuccinate lyase</fullName>
        <ecNumber evidence="2">4.3.2.1</ecNumber>
    </recommendedName>
</protein>
<dbReference type="InterPro" id="IPR009049">
    <property type="entry name" value="Argininosuccinate_lyase"/>
</dbReference>
<evidence type="ECO:0000259" key="5">
    <source>
        <dbReference type="Pfam" id="PF00206"/>
    </source>
</evidence>
<dbReference type="InterPro" id="IPR022761">
    <property type="entry name" value="Fumarate_lyase_N"/>
</dbReference>
<keyword evidence="4" id="KW-0175">Coiled coil</keyword>
<dbReference type="InterPro" id="IPR000362">
    <property type="entry name" value="Fumarate_lyase_fam"/>
</dbReference>
<gene>
    <name evidence="6" type="ORF">K649_08850</name>
</gene>
<feature type="domain" description="Fumarate lyase N-terminal" evidence="5">
    <location>
        <begin position="89"/>
        <end position="290"/>
    </location>
</feature>
<dbReference type="Proteomes" id="UP000013026">
    <property type="component" value="Chromosome"/>
</dbReference>
<dbReference type="GO" id="GO:0005829">
    <property type="term" value="C:cytosol"/>
    <property type="evidence" value="ECO:0007669"/>
    <property type="project" value="TreeGrafter"/>
</dbReference>
<dbReference type="InterPro" id="IPR020557">
    <property type="entry name" value="Fumarate_lyase_CS"/>
</dbReference>
<evidence type="ECO:0000313" key="6">
    <source>
        <dbReference type="EMBL" id="AGK05065.1"/>
    </source>
</evidence>
<dbReference type="EC" id="4.3.2.1" evidence="2"/>
<accession>M9XAI9</accession>
<evidence type="ECO:0000313" key="7">
    <source>
        <dbReference type="Proteomes" id="UP000013026"/>
    </source>
</evidence>
<dbReference type="PRINTS" id="PR00145">
    <property type="entry name" value="ARGSUCLYASE"/>
</dbReference>
<dbReference type="Gene3D" id="1.10.40.30">
    <property type="entry name" value="Fumarase/aspartase (C-terminal domain)"/>
    <property type="match status" value="1"/>
</dbReference>
<dbReference type="InterPro" id="IPR008948">
    <property type="entry name" value="L-Aspartase-like"/>
</dbReference>
<dbReference type="Gene3D" id="1.10.275.10">
    <property type="entry name" value="Fumarase/aspartase (N-terminal domain)"/>
    <property type="match status" value="1"/>
</dbReference>
<dbReference type="PATRIC" id="fig|504728.9.peg.1824"/>
<dbReference type="GO" id="GO:0042450">
    <property type="term" value="P:L-arginine biosynthetic process via ornithine"/>
    <property type="evidence" value="ECO:0007669"/>
    <property type="project" value="InterPro"/>
</dbReference>
<dbReference type="InterPro" id="IPR024083">
    <property type="entry name" value="Fumarase/histidase_N"/>
</dbReference>
<dbReference type="AlphaFoldDB" id="M9XAI9"/>
<evidence type="ECO:0000256" key="2">
    <source>
        <dbReference type="ARBA" id="ARBA00012338"/>
    </source>
</evidence>
<dbReference type="PRINTS" id="PR00149">
    <property type="entry name" value="FUMRATELYASE"/>
</dbReference>
<keyword evidence="3" id="KW-0028">Amino-acid biosynthesis</keyword>
<dbReference type="PROSITE" id="PS00163">
    <property type="entry name" value="FUMARATE_LYASES"/>
    <property type="match status" value="1"/>
</dbReference>
<dbReference type="EMBL" id="CP005385">
    <property type="protein sequence ID" value="AGK05065.1"/>
    <property type="molecule type" value="Genomic_DNA"/>
</dbReference>
<sequence>MNSMRWHNLYRRWVLQRHFRFAKEHLGDHFFDALTAYALGLGKLGIVEAKEAAWALSQLRKDPIPGFSGQLEDVFFTIDFYLRERFGSEVASALRRGLSRNDLDLTVFRAYACERLLRVLTSLSDLRRELLGLGQNHRQTLLTAYTHHRPAQPTTLGHYLTGVENLLSRDYQRLRSAFQTTDKCPLGASTLAGSPYPVDRKALAQWLGFGGTLEHTYDAIAAGDWALEIAYALAGMATSLSRLVADLLFWAEQGGFLVAEKISQGSSIMPQKVNPVVLEHVRGFLAELMGGPTTLGHLNYSTPFGDVNDHGPGVLEPLYNLFYAAEGAVALLRVALQESRFVPEVLAQGLRDRSVLASELVDVLVAGKRLSLAEAYPKVQGMLRELSSKGRTVAELGLDDLQSHLGFGDPELLQALEPERFIARRKVLGGAAPEAQAVYLDYALNRLKLERLELKELKSRRRKALRTLAQDPLSLLGEARSQSPIQSYRA</sequence>
<proteinExistence type="predicted"/>
<dbReference type="PANTHER" id="PTHR43814">
    <property type="entry name" value="ARGININOSUCCINATE LYASE"/>
    <property type="match status" value="1"/>
</dbReference>
<evidence type="ECO:0000256" key="3">
    <source>
        <dbReference type="ARBA" id="ARBA00022571"/>
    </source>
</evidence>
<dbReference type="GO" id="GO:0004056">
    <property type="term" value="F:argininosuccinate lyase activity"/>
    <property type="evidence" value="ECO:0007669"/>
    <property type="project" value="UniProtKB-EC"/>
</dbReference>
<dbReference type="eggNOG" id="COG0165">
    <property type="taxonomic scope" value="Bacteria"/>
</dbReference>
<reference evidence="6 7" key="1">
    <citation type="submission" date="2013-04" db="EMBL/GenBank/DDBJ databases">
        <authorList>
            <person name="Chin J."/>
            <person name="Alexander D.H."/>
            <person name="Marks P."/>
            <person name="Korlach J."/>
            <person name="Clum A."/>
            <person name="Copeland A."/>
        </authorList>
    </citation>
    <scope>NUCLEOTIDE SEQUENCE [LARGE SCALE GENOMIC DNA]</scope>
    <source>
        <strain evidence="7">ATCC 35948 / DSM 1279 / VKM B-1258 / 21</strain>
    </source>
</reference>
<dbReference type="Pfam" id="PF00206">
    <property type="entry name" value="Lyase_1"/>
    <property type="match status" value="1"/>
</dbReference>
<dbReference type="SUPFAM" id="SSF48557">
    <property type="entry name" value="L-aspartase-like"/>
    <property type="match status" value="1"/>
</dbReference>
<dbReference type="STRING" id="504728.K649_08850"/>
<evidence type="ECO:0000256" key="4">
    <source>
        <dbReference type="SAM" id="Coils"/>
    </source>
</evidence>
<name>M9XAI9_MEIRD</name>
<dbReference type="Gene3D" id="1.20.200.10">
    <property type="entry name" value="Fumarase/aspartase (Central domain)"/>
    <property type="match status" value="1"/>
</dbReference>
<dbReference type="PANTHER" id="PTHR43814:SF1">
    <property type="entry name" value="ARGININOSUCCINATE LYASE"/>
    <property type="match status" value="1"/>
</dbReference>
<dbReference type="UniPathway" id="UPA00068">
    <property type="reaction ID" value="UER00114"/>
</dbReference>
<comment type="pathway">
    <text evidence="1">Amino-acid biosynthesis; L-arginine biosynthesis; L-arginine from L-ornithine and carbamoyl phosphate: step 3/3.</text>
</comment>
<dbReference type="KEGG" id="mre:K649_08850"/>